<keyword evidence="3" id="KW-1185">Reference proteome</keyword>
<comment type="caution">
    <text evidence="2">The sequence shown here is derived from an EMBL/GenBank/DDBJ whole genome shotgun (WGS) entry which is preliminary data.</text>
</comment>
<reference evidence="2 3" key="1">
    <citation type="submission" date="2018-07" db="EMBL/GenBank/DDBJ databases">
        <title>Pseudomonas laoshanensis sp. nov., isolated from soil.</title>
        <authorList>
            <person name="Sun J."/>
            <person name="Yu L."/>
            <person name="Wang M."/>
            <person name="Zhang C."/>
        </authorList>
    </citation>
    <scope>NUCLEOTIDE SEQUENCE [LARGE SCALE GENOMIC DNA]</scope>
    <source>
        <strain evidence="2 3">Y22</strain>
    </source>
</reference>
<feature type="domain" description="Nitrate/nitrite sensing protein" evidence="1">
    <location>
        <begin position="45"/>
        <end position="278"/>
    </location>
</feature>
<dbReference type="AlphaFoldDB" id="A0A7V7GW45"/>
<proteinExistence type="predicted"/>
<evidence type="ECO:0000259" key="1">
    <source>
        <dbReference type="Pfam" id="PF08376"/>
    </source>
</evidence>
<dbReference type="Proteomes" id="UP000463138">
    <property type="component" value="Unassembled WGS sequence"/>
</dbReference>
<protein>
    <recommendedName>
        <fullName evidence="1">Nitrate/nitrite sensing protein domain-containing protein</fullName>
    </recommendedName>
</protein>
<dbReference type="OrthoDB" id="9180266at2"/>
<dbReference type="Pfam" id="PF08376">
    <property type="entry name" value="NIT"/>
    <property type="match status" value="1"/>
</dbReference>
<dbReference type="EMBL" id="QOVF01000001">
    <property type="protein sequence ID" value="KAA0696485.1"/>
    <property type="molecule type" value="Genomic_DNA"/>
</dbReference>
<sequence length="286" mass="32147">MVWTLFAVAVVLAVLLERIGSRRRTLQKRQVRLKALEQIRLLRLLLEQVQRHRGLCFGVMSGEHSLENQRWQVEAQVAQTLEAVAVHQGSLFWYTAWHPVLPVWQQIAEQRAQNASAEAVLLLHHRMAEQLINTIEALAVRHDLVCLGALAPQPQGMWLELLKNTELLGRARAVGTGIAARRQNSALQHQELQRLREQINTQCYQPLARLCTEPLLRLSVDKPVRAAEDSLDSLLQAVDQLLESGDRPGLASNRYFSIATQAISATLAIVDLLLERLQAPGALAYK</sequence>
<dbReference type="RefSeq" id="WP_149331446.1">
    <property type="nucleotide sequence ID" value="NZ_QOVF01000001.1"/>
</dbReference>
<evidence type="ECO:0000313" key="2">
    <source>
        <dbReference type="EMBL" id="KAA0696485.1"/>
    </source>
</evidence>
<dbReference type="InterPro" id="IPR013587">
    <property type="entry name" value="Nitrate/nitrite_sensing"/>
</dbReference>
<gene>
    <name evidence="2" type="ORF">DT594_03865</name>
</gene>
<evidence type="ECO:0000313" key="3">
    <source>
        <dbReference type="Proteomes" id="UP000463138"/>
    </source>
</evidence>
<accession>A0A7V7GW45</accession>
<organism evidence="2 3">
    <name type="scientific">Halopseudomonas laoshanensis</name>
    <dbReference type="NCBI Taxonomy" id="2268758"/>
    <lineage>
        <taxon>Bacteria</taxon>
        <taxon>Pseudomonadati</taxon>
        <taxon>Pseudomonadota</taxon>
        <taxon>Gammaproteobacteria</taxon>
        <taxon>Pseudomonadales</taxon>
        <taxon>Pseudomonadaceae</taxon>
        <taxon>Halopseudomonas</taxon>
    </lineage>
</organism>
<name>A0A7V7GW45_9GAMM</name>